<comment type="similarity">
    <text evidence="3 14">Belongs to the peptidase S11 family.</text>
</comment>
<evidence type="ECO:0000256" key="13">
    <source>
        <dbReference type="PIRSR" id="PIRSR618044-2"/>
    </source>
</evidence>
<evidence type="ECO:0000256" key="10">
    <source>
        <dbReference type="ARBA" id="ARBA00022984"/>
    </source>
</evidence>
<dbReference type="SMART" id="SM00936">
    <property type="entry name" value="PBP5_C"/>
    <property type="match status" value="1"/>
</dbReference>
<accession>A0A7W6CWH8</accession>
<keyword evidence="8 17" id="KW-0378">Hydrolase</keyword>
<feature type="binding site" evidence="13">
    <location>
        <position position="234"/>
    </location>
    <ligand>
        <name>substrate</name>
    </ligand>
</feature>
<dbReference type="EMBL" id="JACIDR010000001">
    <property type="protein sequence ID" value="MBB3972351.1"/>
    <property type="molecule type" value="Genomic_DNA"/>
</dbReference>
<dbReference type="GO" id="GO:0008360">
    <property type="term" value="P:regulation of cell shape"/>
    <property type="evidence" value="ECO:0007669"/>
    <property type="project" value="UniProtKB-KW"/>
</dbReference>
<keyword evidence="11" id="KW-0961">Cell wall biogenesis/degradation</keyword>
<dbReference type="Pfam" id="PF07943">
    <property type="entry name" value="PBP5_C"/>
    <property type="match status" value="1"/>
</dbReference>
<comment type="caution">
    <text evidence="17">The sequence shown here is derived from an EMBL/GenBank/DDBJ whole genome shotgun (WGS) entry which is preliminary data.</text>
</comment>
<evidence type="ECO:0000256" key="15">
    <source>
        <dbReference type="SAM" id="SignalP"/>
    </source>
</evidence>
<evidence type="ECO:0000256" key="6">
    <source>
        <dbReference type="ARBA" id="ARBA00022670"/>
    </source>
</evidence>
<dbReference type="UniPathway" id="UPA00219"/>
<keyword evidence="7 15" id="KW-0732">Signal</keyword>
<dbReference type="InterPro" id="IPR018044">
    <property type="entry name" value="Peptidase_S11"/>
</dbReference>
<dbReference type="GO" id="GO:0071555">
    <property type="term" value="P:cell wall organization"/>
    <property type="evidence" value="ECO:0007669"/>
    <property type="project" value="UniProtKB-KW"/>
</dbReference>
<evidence type="ECO:0000256" key="1">
    <source>
        <dbReference type="ARBA" id="ARBA00003217"/>
    </source>
</evidence>
<sequence length="400" mass="43147">MIGFLSVGAARRAWLFGLTAVAALLPQATFAAAPSSPTTSPIAYLYDVGAGSTLFAKQADLPSAPASMATLMTSELVFKAMREGRLKADDSFRITEDAWRRGGAPSRGSTMFAKLNSDVPLPDLLRGMIVQSGGDAAITLAVALAGSESAFAEMMNRRAQELGLSRSTFRNATGLPDPQQKMTARDIAQLARHIIETYPEEYRIFAEPEFTWNKITQRNRNPLLADYQGADGLKTGYTEESGYGLVGSVARDGRRLIVVLNGLETAKDRAQEARKLLDWGFTAFEQRELFSADEHIAEARVFGGATLHVPLVAGRAVELLTPKGDDARVVARVSYDGPVVAPIAKGARIGTLKIWRGETLSTETPLLAAEDVPVGDMSRRAFDGALELLGGWFDKIVARI</sequence>
<dbReference type="PANTHER" id="PTHR21581:SF6">
    <property type="entry name" value="TRAFFICKING PROTEIN PARTICLE COMPLEX SUBUNIT 12"/>
    <property type="match status" value="1"/>
</dbReference>
<keyword evidence="9" id="KW-0133">Cell shape</keyword>
<dbReference type="AlphaFoldDB" id="A0A7W6CWH8"/>
<evidence type="ECO:0000256" key="3">
    <source>
        <dbReference type="ARBA" id="ARBA00007164"/>
    </source>
</evidence>
<evidence type="ECO:0000256" key="14">
    <source>
        <dbReference type="RuleBase" id="RU004016"/>
    </source>
</evidence>
<dbReference type="SUPFAM" id="SSF69189">
    <property type="entry name" value="Penicillin-binding protein associated domain"/>
    <property type="match status" value="1"/>
</dbReference>
<evidence type="ECO:0000256" key="8">
    <source>
        <dbReference type="ARBA" id="ARBA00022801"/>
    </source>
</evidence>
<feature type="chain" id="PRO_5030759601" description="serine-type D-Ala-D-Ala carboxypeptidase" evidence="15">
    <location>
        <begin position="32"/>
        <end position="400"/>
    </location>
</feature>
<dbReference type="EC" id="3.4.16.4" evidence="4"/>
<dbReference type="Pfam" id="PF00768">
    <property type="entry name" value="Peptidase_S11"/>
    <property type="match status" value="1"/>
</dbReference>
<name>A0A7W6CWH8_9HYPH</name>
<dbReference type="GO" id="GO:0009002">
    <property type="term" value="F:serine-type D-Ala-D-Ala carboxypeptidase activity"/>
    <property type="evidence" value="ECO:0007669"/>
    <property type="project" value="UniProtKB-EC"/>
</dbReference>
<organism evidence="17 18">
    <name type="scientific">Hansschlegelia beijingensis</name>
    <dbReference type="NCBI Taxonomy" id="1133344"/>
    <lineage>
        <taxon>Bacteria</taxon>
        <taxon>Pseudomonadati</taxon>
        <taxon>Pseudomonadota</taxon>
        <taxon>Alphaproteobacteria</taxon>
        <taxon>Hyphomicrobiales</taxon>
        <taxon>Methylopilaceae</taxon>
        <taxon>Hansschlegelia</taxon>
    </lineage>
</organism>
<keyword evidence="5 17" id="KW-0121">Carboxypeptidase</keyword>
<evidence type="ECO:0000313" key="17">
    <source>
        <dbReference type="EMBL" id="MBB3972351.1"/>
    </source>
</evidence>
<feature type="signal peptide" evidence="15">
    <location>
        <begin position="1"/>
        <end position="31"/>
    </location>
</feature>
<dbReference type="InterPro" id="IPR012907">
    <property type="entry name" value="Peptidase_S11_C"/>
</dbReference>
<keyword evidence="10" id="KW-0573">Peptidoglycan synthesis</keyword>
<comment type="pathway">
    <text evidence="2">Cell wall biogenesis; peptidoglycan biosynthesis.</text>
</comment>
<dbReference type="InterPro" id="IPR037167">
    <property type="entry name" value="Peptidase_S11_C_sf"/>
</dbReference>
<dbReference type="Gene3D" id="2.60.410.10">
    <property type="entry name" value="D-Ala-D-Ala carboxypeptidase, C-terminal domain"/>
    <property type="match status" value="1"/>
</dbReference>
<keyword evidence="6" id="KW-0645">Protease</keyword>
<gene>
    <name evidence="17" type="ORF">GGR24_000984</name>
</gene>
<evidence type="ECO:0000256" key="5">
    <source>
        <dbReference type="ARBA" id="ARBA00022645"/>
    </source>
</evidence>
<dbReference type="Proteomes" id="UP000528964">
    <property type="component" value="Unassembled WGS sequence"/>
</dbReference>
<keyword evidence="18" id="KW-1185">Reference proteome</keyword>
<evidence type="ECO:0000256" key="11">
    <source>
        <dbReference type="ARBA" id="ARBA00023316"/>
    </source>
</evidence>
<reference evidence="17 18" key="1">
    <citation type="submission" date="2020-08" db="EMBL/GenBank/DDBJ databases">
        <title>Genomic Encyclopedia of Type Strains, Phase IV (KMG-IV): sequencing the most valuable type-strain genomes for metagenomic binning, comparative biology and taxonomic classification.</title>
        <authorList>
            <person name="Goeker M."/>
        </authorList>
    </citation>
    <scope>NUCLEOTIDE SEQUENCE [LARGE SCALE GENOMIC DNA]</scope>
    <source>
        <strain evidence="17 18">DSM 25481</strain>
    </source>
</reference>
<dbReference type="GO" id="GO:0006508">
    <property type="term" value="P:proteolysis"/>
    <property type="evidence" value="ECO:0007669"/>
    <property type="project" value="UniProtKB-KW"/>
</dbReference>
<dbReference type="PANTHER" id="PTHR21581">
    <property type="entry name" value="D-ALANYL-D-ALANINE CARBOXYPEPTIDASE"/>
    <property type="match status" value="1"/>
</dbReference>
<dbReference type="RefSeq" id="WP_183394135.1">
    <property type="nucleotide sequence ID" value="NZ_JACIDR010000001.1"/>
</dbReference>
<dbReference type="GO" id="GO:0009252">
    <property type="term" value="P:peptidoglycan biosynthetic process"/>
    <property type="evidence" value="ECO:0007669"/>
    <property type="project" value="UniProtKB-UniPathway"/>
</dbReference>
<evidence type="ECO:0000256" key="12">
    <source>
        <dbReference type="ARBA" id="ARBA00034000"/>
    </source>
</evidence>
<evidence type="ECO:0000256" key="7">
    <source>
        <dbReference type="ARBA" id="ARBA00022729"/>
    </source>
</evidence>
<evidence type="ECO:0000256" key="4">
    <source>
        <dbReference type="ARBA" id="ARBA00012448"/>
    </source>
</evidence>
<dbReference type="SUPFAM" id="SSF56601">
    <property type="entry name" value="beta-lactamase/transpeptidase-like"/>
    <property type="match status" value="1"/>
</dbReference>
<feature type="domain" description="Peptidase S11 D-Ala-D-Ala carboxypeptidase A C-terminal" evidence="16">
    <location>
        <begin position="284"/>
        <end position="374"/>
    </location>
</feature>
<dbReference type="InterPro" id="IPR001967">
    <property type="entry name" value="Peptidase_S11_N"/>
</dbReference>
<dbReference type="Gene3D" id="3.40.710.10">
    <property type="entry name" value="DD-peptidase/beta-lactamase superfamily"/>
    <property type="match status" value="1"/>
</dbReference>
<comment type="function">
    <text evidence="1">Removes C-terminal D-alanyl residues from sugar-peptide cell wall precursors.</text>
</comment>
<evidence type="ECO:0000259" key="16">
    <source>
        <dbReference type="SMART" id="SM00936"/>
    </source>
</evidence>
<comment type="catalytic activity">
    <reaction evidence="12">
        <text>Preferential cleavage: (Ac)2-L-Lys-D-Ala-|-D-Ala. Also transpeptidation of peptidyl-alanyl moieties that are N-acyl substituents of D-alanine.</text>
        <dbReference type="EC" id="3.4.16.4"/>
    </reaction>
</comment>
<evidence type="ECO:0000313" key="18">
    <source>
        <dbReference type="Proteomes" id="UP000528964"/>
    </source>
</evidence>
<evidence type="ECO:0000256" key="9">
    <source>
        <dbReference type="ARBA" id="ARBA00022960"/>
    </source>
</evidence>
<proteinExistence type="inferred from homology"/>
<evidence type="ECO:0000256" key="2">
    <source>
        <dbReference type="ARBA" id="ARBA00004752"/>
    </source>
</evidence>
<dbReference type="PRINTS" id="PR00725">
    <property type="entry name" value="DADACBPTASE1"/>
</dbReference>
<protein>
    <recommendedName>
        <fullName evidence="4">serine-type D-Ala-D-Ala carboxypeptidase</fullName>
        <ecNumber evidence="4">3.4.16.4</ecNumber>
    </recommendedName>
</protein>
<dbReference type="InterPro" id="IPR015956">
    <property type="entry name" value="Peniciliin-bd_prot_C_sf"/>
</dbReference>
<dbReference type="InterPro" id="IPR012338">
    <property type="entry name" value="Beta-lactam/transpept-like"/>
</dbReference>